<comment type="caution">
    <text evidence="1">The sequence shown here is derived from an EMBL/GenBank/DDBJ whole genome shotgun (WGS) entry which is preliminary data.</text>
</comment>
<evidence type="ECO:0000313" key="2">
    <source>
        <dbReference type="Proteomes" id="UP001457282"/>
    </source>
</evidence>
<proteinExistence type="predicted"/>
<reference evidence="1 2" key="1">
    <citation type="journal article" date="2023" name="G3 (Bethesda)">
        <title>A chromosome-length genome assembly and annotation of blackberry (Rubus argutus, cv. 'Hillquist').</title>
        <authorList>
            <person name="Bruna T."/>
            <person name="Aryal R."/>
            <person name="Dudchenko O."/>
            <person name="Sargent D.J."/>
            <person name="Mead D."/>
            <person name="Buti M."/>
            <person name="Cavallini A."/>
            <person name="Hytonen T."/>
            <person name="Andres J."/>
            <person name="Pham M."/>
            <person name="Weisz D."/>
            <person name="Mascagni F."/>
            <person name="Usai G."/>
            <person name="Natali L."/>
            <person name="Bassil N."/>
            <person name="Fernandez G.E."/>
            <person name="Lomsadze A."/>
            <person name="Armour M."/>
            <person name="Olukolu B."/>
            <person name="Poorten T."/>
            <person name="Britton C."/>
            <person name="Davik J."/>
            <person name="Ashrafi H."/>
            <person name="Aiden E.L."/>
            <person name="Borodovsky M."/>
            <person name="Worthington M."/>
        </authorList>
    </citation>
    <scope>NUCLEOTIDE SEQUENCE [LARGE SCALE GENOMIC DNA]</scope>
    <source>
        <strain evidence="1">PI 553951</strain>
    </source>
</reference>
<gene>
    <name evidence="1" type="ORF">M0R45_025891</name>
</gene>
<accession>A0AAW1WVW5</accession>
<dbReference type="Proteomes" id="UP001457282">
    <property type="component" value="Unassembled WGS sequence"/>
</dbReference>
<sequence>MEVAEESGAWAGFVQGEARVAAAVKEVRPGCDWHKWSCLGAVIVNGDWSTGTPPRAVGVRGQSTGSW</sequence>
<evidence type="ECO:0000313" key="1">
    <source>
        <dbReference type="EMBL" id="KAK9928771.1"/>
    </source>
</evidence>
<keyword evidence="2" id="KW-1185">Reference proteome</keyword>
<dbReference type="EMBL" id="JBEDUW010000005">
    <property type="protein sequence ID" value="KAK9928771.1"/>
    <property type="molecule type" value="Genomic_DNA"/>
</dbReference>
<protein>
    <submittedName>
        <fullName evidence="1">Uncharacterized protein</fullName>
    </submittedName>
</protein>
<dbReference type="AlphaFoldDB" id="A0AAW1WVW5"/>
<name>A0AAW1WVW5_RUBAR</name>
<organism evidence="1 2">
    <name type="scientific">Rubus argutus</name>
    <name type="common">Southern blackberry</name>
    <dbReference type="NCBI Taxonomy" id="59490"/>
    <lineage>
        <taxon>Eukaryota</taxon>
        <taxon>Viridiplantae</taxon>
        <taxon>Streptophyta</taxon>
        <taxon>Embryophyta</taxon>
        <taxon>Tracheophyta</taxon>
        <taxon>Spermatophyta</taxon>
        <taxon>Magnoliopsida</taxon>
        <taxon>eudicotyledons</taxon>
        <taxon>Gunneridae</taxon>
        <taxon>Pentapetalae</taxon>
        <taxon>rosids</taxon>
        <taxon>fabids</taxon>
        <taxon>Rosales</taxon>
        <taxon>Rosaceae</taxon>
        <taxon>Rosoideae</taxon>
        <taxon>Rosoideae incertae sedis</taxon>
        <taxon>Rubus</taxon>
    </lineage>
</organism>